<sequence>MEWLDADDLSVPVDRGEDSPGGVLAPFMCVSLHENHIIGLPLIKVPYTMLFSKTCERAERVDRTYLAITPSDNTVRLRSKRFDPRYRALSDTNFPVQRIYKDQQTGRPMPEWDTFIDLATPIAIRTDKIEWHAEIYKAPVPEVVRFIRLYRFVHGLDFDIDDVEGLDDEGQPLDLEERDRTQKRPVELIGPGVRQQKVEPSPPSGTRQHVGRKGAFNHAAKREELPQKTTPPKVAEQKSHHPIPTPSKASWATIAGNKSGPGAVPGSQSPAQGQPWESNLARPHQQAQPDNHRSGPQNSRGGGRQGRRGKRNNRGNSRDRNSGGGLYSWGQSIPQNGNTFTQHNEASWDQQIVPGAQGNNSNNWDDTQVSNRVSPQSKAPVRQSPQKMGNKKDGYDFAGYVRKGQSNKLLKPDILPNEKDSAERVSDADRTTWNKECSQIVQEPWPEDWYILKPGEVMIEGVKDVPTREGWEYQKPNTPWWVRAQRWLELYGDDRRFKGWEYPDSLVEGES</sequence>
<feature type="compositionally biased region" description="Polar residues" evidence="1">
    <location>
        <begin position="266"/>
        <end position="277"/>
    </location>
</feature>
<dbReference type="OrthoDB" id="5334976at2759"/>
<evidence type="ECO:0000313" key="3">
    <source>
        <dbReference type="Proteomes" id="UP000024837"/>
    </source>
</evidence>
<dbReference type="Proteomes" id="UP000024837">
    <property type="component" value="Unassembled WGS sequence"/>
</dbReference>
<keyword evidence="3" id="KW-1185">Reference proteome</keyword>
<gene>
    <name evidence="2" type="ORF">DRE_04572</name>
</gene>
<feature type="compositionally biased region" description="Basic and acidic residues" evidence="1">
    <location>
        <begin position="416"/>
        <end position="430"/>
    </location>
</feature>
<dbReference type="EMBL" id="KI966420">
    <property type="protein sequence ID" value="EWC46194.1"/>
    <property type="molecule type" value="Genomic_DNA"/>
</dbReference>
<feature type="compositionally biased region" description="Polar residues" evidence="1">
    <location>
        <begin position="329"/>
        <end position="350"/>
    </location>
</feature>
<feature type="region of interest" description="Disordered" evidence="1">
    <location>
        <begin position="164"/>
        <end position="393"/>
    </location>
</feature>
<feature type="compositionally biased region" description="Polar residues" evidence="1">
    <location>
        <begin position="357"/>
        <end position="387"/>
    </location>
</feature>
<evidence type="ECO:0000313" key="2">
    <source>
        <dbReference type="EMBL" id="EWC46194.1"/>
    </source>
</evidence>
<accession>W7HSI2</accession>
<proteinExistence type="predicted"/>
<feature type="region of interest" description="Disordered" evidence="1">
    <location>
        <begin position="411"/>
        <end position="430"/>
    </location>
</feature>
<dbReference type="HOGENOM" id="CLU_477316_0_0_1"/>
<dbReference type="AlphaFoldDB" id="W7HSI2"/>
<feature type="compositionally biased region" description="Acidic residues" evidence="1">
    <location>
        <begin position="164"/>
        <end position="174"/>
    </location>
</feature>
<protein>
    <submittedName>
        <fullName evidence="2">Uncharacterized protein</fullName>
    </submittedName>
</protein>
<reference evidence="2 3" key="1">
    <citation type="submission" date="2013-05" db="EMBL/GenBank/DDBJ databases">
        <title>Drechslerella stenobrocha genome reveals carnivorous origination and mechanical trapping mechanism of predatory fungi.</title>
        <authorList>
            <person name="Liu X."/>
            <person name="Zhang W."/>
            <person name="Liu K."/>
        </authorList>
    </citation>
    <scope>NUCLEOTIDE SEQUENCE [LARGE SCALE GENOMIC DNA]</scope>
    <source>
        <strain evidence="2 3">248</strain>
    </source>
</reference>
<organism evidence="2 3">
    <name type="scientific">Drechslerella stenobrocha 248</name>
    <dbReference type="NCBI Taxonomy" id="1043628"/>
    <lineage>
        <taxon>Eukaryota</taxon>
        <taxon>Fungi</taxon>
        <taxon>Dikarya</taxon>
        <taxon>Ascomycota</taxon>
        <taxon>Pezizomycotina</taxon>
        <taxon>Orbiliomycetes</taxon>
        <taxon>Orbiliales</taxon>
        <taxon>Orbiliaceae</taxon>
        <taxon>Drechslerella</taxon>
    </lineage>
</organism>
<evidence type="ECO:0000256" key="1">
    <source>
        <dbReference type="SAM" id="MobiDB-lite"/>
    </source>
</evidence>
<feature type="compositionally biased region" description="Basic and acidic residues" evidence="1">
    <location>
        <begin position="175"/>
        <end position="186"/>
    </location>
</feature>
<name>W7HSI2_9PEZI</name>